<evidence type="ECO:0000313" key="5">
    <source>
        <dbReference type="EMBL" id="KAH9595518.1"/>
    </source>
</evidence>
<dbReference type="PANTHER" id="PTHR46605:SF2">
    <property type="entry name" value="TNFR-CYS DOMAIN-CONTAINING PROTEIN"/>
    <property type="match status" value="1"/>
</dbReference>
<dbReference type="EMBL" id="AMPZ03000001">
    <property type="protein sequence ID" value="KAH9595518.1"/>
    <property type="molecule type" value="Genomic_DNA"/>
</dbReference>
<dbReference type="CTD" id="7293"/>
<evidence type="ECO:0000256" key="1">
    <source>
        <dbReference type="PROSITE-ProRule" id="PRU00206"/>
    </source>
</evidence>
<feature type="domain" description="TNFR-Cys" evidence="4">
    <location>
        <begin position="190"/>
        <end position="228"/>
    </location>
</feature>
<feature type="domain" description="TNFR-Cys" evidence="4">
    <location>
        <begin position="103"/>
        <end position="143"/>
    </location>
</feature>
<gene>
    <name evidence="5" type="primary">TNFRSF4</name>
    <name evidence="5" type="ORF">MS3_00001531</name>
</gene>
<feature type="domain" description="TNFR-Cys" evidence="4">
    <location>
        <begin position="145"/>
        <end position="189"/>
    </location>
</feature>
<feature type="repeat" description="TNFR-Cys" evidence="1">
    <location>
        <begin position="230"/>
        <end position="270"/>
    </location>
</feature>
<dbReference type="GO" id="GO:0015026">
    <property type="term" value="F:coreceptor activity"/>
    <property type="evidence" value="ECO:0007669"/>
    <property type="project" value="TreeGrafter"/>
</dbReference>
<dbReference type="CDD" id="cd13416">
    <property type="entry name" value="TNFRSF16"/>
    <property type="match status" value="1"/>
</dbReference>
<feature type="transmembrane region" description="Helical" evidence="3">
    <location>
        <begin position="308"/>
        <end position="328"/>
    </location>
</feature>
<dbReference type="PANTHER" id="PTHR46605">
    <property type="entry name" value="TUMOR NECROSIS FACTOR RECEPTOR"/>
    <property type="match status" value="1"/>
</dbReference>
<keyword evidence="6" id="KW-1185">Reference proteome</keyword>
<keyword evidence="3" id="KW-0812">Transmembrane</keyword>
<evidence type="ECO:0000259" key="4">
    <source>
        <dbReference type="PROSITE" id="PS50050"/>
    </source>
</evidence>
<organism evidence="5 6">
    <name type="scientific">Schistosoma haematobium</name>
    <name type="common">Blood fluke</name>
    <dbReference type="NCBI Taxonomy" id="6185"/>
    <lineage>
        <taxon>Eukaryota</taxon>
        <taxon>Metazoa</taxon>
        <taxon>Spiralia</taxon>
        <taxon>Lophotrochozoa</taxon>
        <taxon>Platyhelminthes</taxon>
        <taxon>Trematoda</taxon>
        <taxon>Digenea</taxon>
        <taxon>Strigeidida</taxon>
        <taxon>Schistosomatoidea</taxon>
        <taxon>Schistosomatidae</taxon>
        <taxon>Schistosoma</taxon>
    </lineage>
</organism>
<proteinExistence type="predicted"/>
<reference evidence="5" key="2">
    <citation type="journal article" date="2019" name="Gigascience">
        <title>High-quality Schistosoma haematobium genome achieved by single-molecule and long-range sequencing.</title>
        <authorList>
            <person name="Stroehlein A.J."/>
            <person name="Korhonen P.K."/>
            <person name="Chong T.M."/>
            <person name="Lim Y.L."/>
            <person name="Chan K.G."/>
            <person name="Webster B."/>
            <person name="Rollinson D."/>
            <person name="Brindley P.J."/>
            <person name="Gasser R.B."/>
            <person name="Young N.D."/>
        </authorList>
    </citation>
    <scope>NUCLEOTIDE SEQUENCE</scope>
</reference>
<feature type="disulfide bond" evidence="1">
    <location>
        <begin position="210"/>
        <end position="228"/>
    </location>
</feature>
<keyword evidence="5" id="KW-0675">Receptor</keyword>
<feature type="repeat" description="TNFR-Cys" evidence="1">
    <location>
        <begin position="190"/>
        <end position="228"/>
    </location>
</feature>
<sequence>MYQTYQSVHSFDAHTKSTMAYMYNFKVFIEFLCLTIVWNSVIAVPLIFQSETLEGKTYPTVDTIAQMNNSNYTISSNENNETVTTTVSSIEGTGGVVEIQTETCDDPLKEFVSPVRGIPRCCRKCEPGNGMLRLCSNAEDTQCRPCKPGFEFSPFRSATKKCLHCRRCEEIHPLAKTRNECTPITDTICQCEKPYYMSEKEQTCKPCTVCKPGEGIVQACGWNSDTQCQSCPAGFWSAQSIDNVKCIPCQSCGKDQVLVKQCSPTSDTLCCPLNNPNCTHELSMYFDYSAYDQESDISDNNNKSNQMLPIYCSIMGLIIISLLCYVVYKLWRQREASKNAKLTDSYNSNKTDLLDRTSCLDNNHLQHRRISSGFINNNNNAHLPNHSPQSTTELNNTINSTPDNDINNHLQFNDIIVGHEKAPLLGKLDYSNSSFSNFEQKPISVIPMNILGVICYRLSQHGWQELANIMDLETSKFDQLPSEVTSDLLSAAMEAQNTVESHLKVCNQDNSNTIQSITHNNPKNNLTMTVSMFQYMCLQNTVNLGQLMNSLQKLNRSDLVALIQQHTGIIKSKKSINHSNEEYKDKTKSMKSKENFQIEN</sequence>
<dbReference type="GO" id="GO:0005035">
    <property type="term" value="F:death receptor activity"/>
    <property type="evidence" value="ECO:0007669"/>
    <property type="project" value="TreeGrafter"/>
</dbReference>
<reference evidence="5" key="3">
    <citation type="submission" date="2021-06" db="EMBL/GenBank/DDBJ databases">
        <title>Chromosome-level genome assembly for S. haematobium.</title>
        <authorList>
            <person name="Stroehlein A.J."/>
        </authorList>
    </citation>
    <scope>NUCLEOTIDE SEQUENCE</scope>
</reference>
<dbReference type="SUPFAM" id="SSF57586">
    <property type="entry name" value="TNF receptor-like"/>
    <property type="match status" value="2"/>
</dbReference>
<dbReference type="PROSITE" id="PS50050">
    <property type="entry name" value="TNFR_NGFR_2"/>
    <property type="match status" value="4"/>
</dbReference>
<feature type="region of interest" description="Disordered" evidence="2">
    <location>
        <begin position="580"/>
        <end position="600"/>
    </location>
</feature>
<comment type="caution">
    <text evidence="1">Lacks conserved residue(s) required for the propagation of feature annotation.</text>
</comment>
<dbReference type="Gene3D" id="6.10.250.1780">
    <property type="match status" value="1"/>
</dbReference>
<reference evidence="5" key="4">
    <citation type="journal article" date="2022" name="PLoS Pathog.">
        <title>Chromosome-level genome of Schistosoma haematobium underpins genome-wide explorations of molecular variation.</title>
        <authorList>
            <person name="Stroehlein A.J."/>
            <person name="Korhonen P.K."/>
            <person name="Lee V.V."/>
            <person name="Ralph S.A."/>
            <person name="Mentink-Kane M."/>
            <person name="You H."/>
            <person name="McManus D.P."/>
            <person name="Tchuente L.T."/>
            <person name="Stothard J.R."/>
            <person name="Kaur P."/>
            <person name="Dudchenko O."/>
            <person name="Aiden E.L."/>
            <person name="Yang B."/>
            <person name="Yang H."/>
            <person name="Emery A.M."/>
            <person name="Webster B.L."/>
            <person name="Brindley P.J."/>
            <person name="Rollinson D."/>
            <person name="Chang B.C.H."/>
            <person name="Gasser R.B."/>
            <person name="Young N.D."/>
        </authorList>
    </citation>
    <scope>NUCLEOTIDE SEQUENCE</scope>
</reference>
<dbReference type="InterPro" id="IPR052302">
    <property type="entry name" value="Neurotrophin_rcpt-DD"/>
</dbReference>
<dbReference type="GO" id="GO:0007266">
    <property type="term" value="P:Rho protein signal transduction"/>
    <property type="evidence" value="ECO:0007669"/>
    <property type="project" value="TreeGrafter"/>
</dbReference>
<feature type="disulfide bond" evidence="1">
    <location>
        <begin position="231"/>
        <end position="246"/>
    </location>
</feature>
<dbReference type="GO" id="GO:0048406">
    <property type="term" value="F:nerve growth factor binding"/>
    <property type="evidence" value="ECO:0007669"/>
    <property type="project" value="TreeGrafter"/>
</dbReference>
<dbReference type="Gene3D" id="2.10.50.10">
    <property type="entry name" value="Tumor Necrosis Factor Receptor, subunit A, domain 2"/>
    <property type="match status" value="2"/>
</dbReference>
<dbReference type="OrthoDB" id="10048028at2759"/>
<feature type="disulfide bond" evidence="1">
    <location>
        <begin position="252"/>
        <end position="270"/>
    </location>
</feature>
<dbReference type="AlphaFoldDB" id="A0A922S6M3"/>
<dbReference type="GO" id="GO:0009986">
    <property type="term" value="C:cell surface"/>
    <property type="evidence" value="ECO:0007669"/>
    <property type="project" value="TreeGrafter"/>
</dbReference>
<name>A0A922S6M3_SCHHA</name>
<dbReference type="GO" id="GO:0005886">
    <property type="term" value="C:plasma membrane"/>
    <property type="evidence" value="ECO:0007669"/>
    <property type="project" value="TreeGrafter"/>
</dbReference>
<feature type="disulfide bond" evidence="1">
    <location>
        <begin position="249"/>
        <end position="262"/>
    </location>
</feature>
<evidence type="ECO:0000313" key="6">
    <source>
        <dbReference type="Proteomes" id="UP000471633"/>
    </source>
</evidence>
<reference evidence="5" key="1">
    <citation type="journal article" date="2012" name="Nat. Genet.">
        <title>Whole-genome sequence of Schistosoma haematobium.</title>
        <authorList>
            <person name="Young N.D."/>
            <person name="Jex A.R."/>
            <person name="Li B."/>
            <person name="Liu S."/>
            <person name="Yang L."/>
            <person name="Xiong Z."/>
            <person name="Li Y."/>
            <person name="Cantacessi C."/>
            <person name="Hall R.S."/>
            <person name="Xu X."/>
            <person name="Chen F."/>
            <person name="Wu X."/>
            <person name="Zerlotini A."/>
            <person name="Oliveira G."/>
            <person name="Hofmann A."/>
            <person name="Zhang G."/>
            <person name="Fang X."/>
            <person name="Kang Y."/>
            <person name="Campbell B.E."/>
            <person name="Loukas A."/>
            <person name="Ranganathan S."/>
            <person name="Rollinson D."/>
            <person name="Rinaldi G."/>
            <person name="Brindley P.J."/>
            <person name="Yang H."/>
            <person name="Wang J."/>
            <person name="Wang J."/>
            <person name="Gasser R.B."/>
        </authorList>
    </citation>
    <scope>NUCLEOTIDE SEQUENCE</scope>
</reference>
<feature type="disulfide bond" evidence="1">
    <location>
        <begin position="125"/>
        <end position="143"/>
    </location>
</feature>
<dbReference type="GeneID" id="24588138"/>
<dbReference type="SMART" id="SM00208">
    <property type="entry name" value="TNFR"/>
    <property type="match status" value="4"/>
</dbReference>
<dbReference type="PROSITE" id="PS00652">
    <property type="entry name" value="TNFR_NGFR_1"/>
    <property type="match status" value="1"/>
</dbReference>
<dbReference type="KEGG" id="shx:MS3_00001531"/>
<feature type="disulfide bond" evidence="1">
    <location>
        <begin position="207"/>
        <end position="220"/>
    </location>
</feature>
<feature type="disulfide bond" evidence="1">
    <location>
        <begin position="122"/>
        <end position="135"/>
    </location>
</feature>
<keyword evidence="1" id="KW-1015">Disulfide bond</keyword>
<feature type="repeat" description="TNFR-Cys" evidence="1">
    <location>
        <begin position="103"/>
        <end position="143"/>
    </location>
</feature>
<feature type="transmembrane region" description="Helical" evidence="3">
    <location>
        <begin position="27"/>
        <end position="48"/>
    </location>
</feature>
<comment type="caution">
    <text evidence="5">The sequence shown here is derived from an EMBL/GenBank/DDBJ whole genome shotgun (WGS) entry which is preliminary data.</text>
</comment>
<dbReference type="InterPro" id="IPR034046">
    <property type="entry name" value="TNFRSF16_N"/>
</dbReference>
<protein>
    <submittedName>
        <fullName evidence="5">Tumor necrosis factor receptor super member 4, variant 2</fullName>
    </submittedName>
</protein>
<keyword evidence="3" id="KW-0472">Membrane</keyword>
<dbReference type="Proteomes" id="UP000471633">
    <property type="component" value="Unassembled WGS sequence"/>
</dbReference>
<dbReference type="InterPro" id="IPR001368">
    <property type="entry name" value="TNFR/NGFR_Cys_rich_reg"/>
</dbReference>
<evidence type="ECO:0000256" key="3">
    <source>
        <dbReference type="SAM" id="Phobius"/>
    </source>
</evidence>
<feature type="repeat" description="TNFR-Cys" evidence="1">
    <location>
        <begin position="145"/>
        <end position="189"/>
    </location>
</feature>
<feature type="domain" description="TNFR-Cys" evidence="4">
    <location>
        <begin position="230"/>
        <end position="270"/>
    </location>
</feature>
<accession>A0A922S6M3</accession>
<dbReference type="Pfam" id="PF00020">
    <property type="entry name" value="TNFR_c6"/>
    <property type="match status" value="3"/>
</dbReference>
<evidence type="ECO:0000256" key="2">
    <source>
        <dbReference type="SAM" id="MobiDB-lite"/>
    </source>
</evidence>
<keyword evidence="3" id="KW-1133">Transmembrane helix</keyword>
<dbReference type="RefSeq" id="XP_012791959.3">
    <property type="nucleotide sequence ID" value="XM_012936505.3"/>
</dbReference>